<gene>
    <name evidence="9" type="ORF">KGD82_14675</name>
</gene>
<dbReference type="Gene3D" id="1.20.1250.20">
    <property type="entry name" value="MFS general substrate transporter like domains"/>
    <property type="match status" value="1"/>
</dbReference>
<protein>
    <submittedName>
        <fullName evidence="9">MFS transporter</fullName>
    </submittedName>
</protein>
<dbReference type="InterPro" id="IPR020846">
    <property type="entry name" value="MFS_dom"/>
</dbReference>
<feature type="transmembrane region" description="Helical" evidence="7">
    <location>
        <begin position="60"/>
        <end position="83"/>
    </location>
</feature>
<dbReference type="SUPFAM" id="SSF103473">
    <property type="entry name" value="MFS general substrate transporter"/>
    <property type="match status" value="1"/>
</dbReference>
<feature type="transmembrane region" description="Helical" evidence="7">
    <location>
        <begin position="239"/>
        <end position="262"/>
    </location>
</feature>
<reference evidence="9" key="1">
    <citation type="submission" date="2021-05" db="EMBL/GenBank/DDBJ databases">
        <authorList>
            <person name="Kaiqin L."/>
            <person name="Jian G."/>
        </authorList>
    </citation>
    <scope>NUCLEOTIDE SEQUENCE</scope>
    <source>
        <strain evidence="9">HDS5</strain>
    </source>
</reference>
<feature type="transmembrane region" description="Helical" evidence="7">
    <location>
        <begin position="326"/>
        <end position="346"/>
    </location>
</feature>
<evidence type="ECO:0000313" key="10">
    <source>
        <dbReference type="Proteomes" id="UP000682416"/>
    </source>
</evidence>
<keyword evidence="4 7" id="KW-0812">Transmembrane</keyword>
<dbReference type="PANTHER" id="PTHR23513">
    <property type="entry name" value="INTEGRAL MEMBRANE EFFLUX PROTEIN-RELATED"/>
    <property type="match status" value="1"/>
</dbReference>
<evidence type="ECO:0000313" key="9">
    <source>
        <dbReference type="EMBL" id="QVJ00125.1"/>
    </source>
</evidence>
<evidence type="ECO:0000256" key="6">
    <source>
        <dbReference type="ARBA" id="ARBA00023136"/>
    </source>
</evidence>
<feature type="transmembrane region" description="Helical" evidence="7">
    <location>
        <begin position="391"/>
        <end position="410"/>
    </location>
</feature>
<feature type="transmembrane region" description="Helical" evidence="7">
    <location>
        <begin position="274"/>
        <end position="292"/>
    </location>
</feature>
<dbReference type="GO" id="GO:0005886">
    <property type="term" value="C:plasma membrane"/>
    <property type="evidence" value="ECO:0007669"/>
    <property type="project" value="UniProtKB-SubCell"/>
</dbReference>
<evidence type="ECO:0000256" key="4">
    <source>
        <dbReference type="ARBA" id="ARBA00022692"/>
    </source>
</evidence>
<keyword evidence="3" id="KW-1003">Cell membrane</keyword>
<organism evidence="9 10">
    <name type="scientific">Nocardiopsis eucommiae</name>
    <dbReference type="NCBI Taxonomy" id="2831970"/>
    <lineage>
        <taxon>Bacteria</taxon>
        <taxon>Bacillati</taxon>
        <taxon>Actinomycetota</taxon>
        <taxon>Actinomycetes</taxon>
        <taxon>Streptosporangiales</taxon>
        <taxon>Nocardiopsidaceae</taxon>
        <taxon>Nocardiopsis</taxon>
    </lineage>
</organism>
<keyword evidence="2" id="KW-0813">Transport</keyword>
<keyword evidence="10" id="KW-1185">Reference proteome</keyword>
<keyword evidence="6 7" id="KW-0472">Membrane</keyword>
<feature type="transmembrane region" description="Helical" evidence="7">
    <location>
        <begin position="177"/>
        <end position="204"/>
    </location>
</feature>
<evidence type="ECO:0000256" key="7">
    <source>
        <dbReference type="SAM" id="Phobius"/>
    </source>
</evidence>
<accession>A0A975QJH0</accession>
<feature type="transmembrane region" description="Helical" evidence="7">
    <location>
        <begin position="304"/>
        <end position="320"/>
    </location>
</feature>
<evidence type="ECO:0000259" key="8">
    <source>
        <dbReference type="PROSITE" id="PS50850"/>
    </source>
</evidence>
<dbReference type="Pfam" id="PF05977">
    <property type="entry name" value="MFS_3"/>
    <property type="match status" value="1"/>
</dbReference>
<keyword evidence="5 7" id="KW-1133">Transmembrane helix</keyword>
<feature type="transmembrane region" description="Helical" evidence="7">
    <location>
        <begin position="103"/>
        <end position="128"/>
    </location>
</feature>
<dbReference type="AlphaFoldDB" id="A0A975QJH0"/>
<proteinExistence type="predicted"/>
<dbReference type="Proteomes" id="UP000682416">
    <property type="component" value="Chromosome"/>
</dbReference>
<feature type="domain" description="Major facilitator superfamily (MFS) profile" evidence="8">
    <location>
        <begin position="239"/>
        <end position="425"/>
    </location>
</feature>
<comment type="subcellular location">
    <subcellularLocation>
        <location evidence="1">Cell membrane</location>
        <topology evidence="1">Multi-pass membrane protein</topology>
    </subcellularLocation>
</comment>
<dbReference type="EMBL" id="CP074402">
    <property type="protein sequence ID" value="QVJ00125.1"/>
    <property type="molecule type" value="Genomic_DNA"/>
</dbReference>
<name>A0A975QJH0_9ACTN</name>
<dbReference type="PROSITE" id="PS50850">
    <property type="entry name" value="MFS"/>
    <property type="match status" value="1"/>
</dbReference>
<dbReference type="PANTHER" id="PTHR23513:SF6">
    <property type="entry name" value="MAJOR FACILITATOR SUPERFAMILY ASSOCIATED DOMAIN-CONTAINING PROTEIN"/>
    <property type="match status" value="1"/>
</dbReference>
<dbReference type="InterPro" id="IPR010290">
    <property type="entry name" value="TM_effector"/>
</dbReference>
<evidence type="ECO:0000256" key="1">
    <source>
        <dbReference type="ARBA" id="ARBA00004651"/>
    </source>
</evidence>
<dbReference type="InterPro" id="IPR036259">
    <property type="entry name" value="MFS_trans_sf"/>
</dbReference>
<feature type="transmembrane region" description="Helical" evidence="7">
    <location>
        <begin position="366"/>
        <end position="385"/>
    </location>
</feature>
<evidence type="ECO:0000256" key="3">
    <source>
        <dbReference type="ARBA" id="ARBA00022475"/>
    </source>
</evidence>
<dbReference type="KEGG" id="nec:KGD82_14675"/>
<dbReference type="GO" id="GO:0022857">
    <property type="term" value="F:transmembrane transporter activity"/>
    <property type="evidence" value="ECO:0007669"/>
    <property type="project" value="InterPro"/>
</dbReference>
<sequence>MSDPQGHTPPDPLTETSPVTRSLGGGFWRVWTSSGLSNLADGVLKVALPLAALRFTDSPVLVAGVTVALGLPWLLCALPAGALADRMDRRRAMVGANAVRGALVLLLAVGLALDVGSIWLLYAAAFLIGTAETLYDTSAQSILPQMVHRDRLSRANGRLYAVEFTSQQFVGPPLGGALVGASVALAFVTPAALWVAALGVLLLVRGGFRVERTGPPTSVRADIGQGLRFLWSHRLLRSFAVMVGVSNFATSACFAVIVLYAVGPDSPMGLSEPAYGALLTALAAGSLLGSFVAEWCERVLGRALALRLCVPLFALFLLVPGLTPDVWLVGAGFCLGGVGITVWNVITVSLRQRVTPADLMGRVNSVYRLLAWGTMPLGGLAGGLLAEFLGVRAVFLGMGVLMLTLLVPLGRMHEADLTDRPRRRD</sequence>
<dbReference type="CDD" id="cd06173">
    <property type="entry name" value="MFS_MefA_like"/>
    <property type="match status" value="1"/>
</dbReference>
<evidence type="ECO:0000256" key="5">
    <source>
        <dbReference type="ARBA" id="ARBA00022989"/>
    </source>
</evidence>
<evidence type="ECO:0000256" key="2">
    <source>
        <dbReference type="ARBA" id="ARBA00022448"/>
    </source>
</evidence>